<comment type="cofactor">
    <cofactor evidence="1">
        <name>FAD</name>
        <dbReference type="ChEBI" id="CHEBI:57692"/>
    </cofactor>
</comment>
<dbReference type="InterPro" id="IPR036188">
    <property type="entry name" value="FAD/NAD-bd_sf"/>
</dbReference>
<dbReference type="STRING" id="1249552.PS2015_1517"/>
<dbReference type="EMBL" id="CP013189">
    <property type="protein sequence ID" value="ALO46174.1"/>
    <property type="molecule type" value="Genomic_DNA"/>
</dbReference>
<gene>
    <name evidence="7" type="ORF">PS2015_1517</name>
</gene>
<name>A0A0S2KDI1_9GAMM</name>
<dbReference type="Gene3D" id="3.50.50.60">
    <property type="entry name" value="FAD/NAD(P)-binding domain"/>
    <property type="match status" value="1"/>
</dbReference>
<evidence type="ECO:0000313" key="7">
    <source>
        <dbReference type="EMBL" id="ALO46174.1"/>
    </source>
</evidence>
<evidence type="ECO:0000256" key="2">
    <source>
        <dbReference type="ARBA" id="ARBA00022630"/>
    </source>
</evidence>
<keyword evidence="8" id="KW-1185">Reference proteome</keyword>
<sequence length="401" mass="43666">MEEIDICIVGAGALGLAIASRLSEDFPASVIVVIEQHSLPGQETSSRNSEVIHAGLYYRPGSLKARCCVDGRELLYAFCHDYDISVRKTGKLIVAQAGEEAQLQTILENASLCGVDTLQLLSATELRRREPEIRGLAAIWSPDTGIIDSHAYLETLAGLAQHRGVIFANRTRFNGARYDWQSGQFRLAIQSGTDSIGRSEEGLQCRVLINSAGLGAAAVAETIHLENGLTTVAPQMLYSKGNYFSLTGPSPFQTLVYPVPDISGRGLGIHATLDLQGHCRFGPDVEPLDQNVFDPRQPDYRVDSNRLDDFVGQIRRYYPGLCEGRLMPDYSGIRARALTGSGETDFDIRYHWQTSAAVIHLLGIESPGLTASLAIAARISEQIHDSRLLNKVITDIGTAGQ</sequence>
<accession>A0A0S2KDI1</accession>
<dbReference type="Gene3D" id="3.30.9.10">
    <property type="entry name" value="D-Amino Acid Oxidase, subunit A, domain 2"/>
    <property type="match status" value="1"/>
</dbReference>
<keyword evidence="3" id="KW-0274">FAD</keyword>
<dbReference type="PANTHER" id="PTHR43104">
    <property type="entry name" value="L-2-HYDROXYGLUTARATE DEHYDROGENASE, MITOCHONDRIAL"/>
    <property type="match status" value="1"/>
</dbReference>
<dbReference type="Proteomes" id="UP000065641">
    <property type="component" value="Chromosome"/>
</dbReference>
<evidence type="ECO:0000313" key="8">
    <source>
        <dbReference type="Proteomes" id="UP000065641"/>
    </source>
</evidence>
<dbReference type="PANTHER" id="PTHR43104:SF4">
    <property type="entry name" value="L-2-HYDROXYGLUTARATE DEHYDROGENASE, MITOCHONDRIAL"/>
    <property type="match status" value="1"/>
</dbReference>
<dbReference type="InterPro" id="IPR006076">
    <property type="entry name" value="FAD-dep_OxRdtase"/>
</dbReference>
<dbReference type="Pfam" id="PF01266">
    <property type="entry name" value="DAO"/>
    <property type="match status" value="1"/>
</dbReference>
<dbReference type="AlphaFoldDB" id="A0A0S2KDI1"/>
<evidence type="ECO:0000256" key="4">
    <source>
        <dbReference type="ARBA" id="ARBA00023002"/>
    </source>
</evidence>
<evidence type="ECO:0000259" key="6">
    <source>
        <dbReference type="Pfam" id="PF01266"/>
    </source>
</evidence>
<dbReference type="KEGG" id="pspi:PS2015_1517"/>
<dbReference type="SUPFAM" id="SSF51905">
    <property type="entry name" value="FAD/NAD(P)-binding domain"/>
    <property type="match status" value="1"/>
</dbReference>
<organism evidence="7 8">
    <name type="scientific">Pseudohongiella spirulinae</name>
    <dbReference type="NCBI Taxonomy" id="1249552"/>
    <lineage>
        <taxon>Bacteria</taxon>
        <taxon>Pseudomonadati</taxon>
        <taxon>Pseudomonadota</taxon>
        <taxon>Gammaproteobacteria</taxon>
        <taxon>Pseudomonadales</taxon>
        <taxon>Pseudohongiellaceae</taxon>
        <taxon>Pseudohongiella</taxon>
    </lineage>
</organism>
<dbReference type="GO" id="GO:0047545">
    <property type="term" value="F:(S)-2-hydroxyglutarate dehydrogenase activity"/>
    <property type="evidence" value="ECO:0007669"/>
    <property type="project" value="TreeGrafter"/>
</dbReference>
<feature type="domain" description="FAD dependent oxidoreductase" evidence="6">
    <location>
        <begin position="5"/>
        <end position="381"/>
    </location>
</feature>
<comment type="similarity">
    <text evidence="5">Belongs to the L2HGDH family.</text>
</comment>
<proteinExistence type="inferred from homology"/>
<evidence type="ECO:0000256" key="1">
    <source>
        <dbReference type="ARBA" id="ARBA00001974"/>
    </source>
</evidence>
<dbReference type="RefSeq" id="WP_058021638.1">
    <property type="nucleotide sequence ID" value="NZ_CP013189.1"/>
</dbReference>
<reference evidence="7 8" key="1">
    <citation type="submission" date="2015-11" db="EMBL/GenBank/DDBJ databases">
        <authorList>
            <person name="Zhang Y."/>
            <person name="Guo Z."/>
        </authorList>
    </citation>
    <scope>NUCLEOTIDE SEQUENCE [LARGE SCALE GENOMIC DNA]</scope>
    <source>
        <strain evidence="7 8">KCTC 32221</strain>
    </source>
</reference>
<evidence type="ECO:0000256" key="3">
    <source>
        <dbReference type="ARBA" id="ARBA00022827"/>
    </source>
</evidence>
<evidence type="ECO:0000256" key="5">
    <source>
        <dbReference type="ARBA" id="ARBA00037941"/>
    </source>
</evidence>
<dbReference type="PATRIC" id="fig|1249552.3.peg.1521"/>
<protein>
    <submittedName>
        <fullName evidence="7">FAD-dependent oxidoreductase</fullName>
    </submittedName>
</protein>
<keyword evidence="2" id="KW-0285">Flavoprotein</keyword>
<keyword evidence="4" id="KW-0560">Oxidoreductase</keyword>